<evidence type="ECO:0000313" key="3">
    <source>
        <dbReference type="EMBL" id="EDR06681.1"/>
    </source>
</evidence>
<name>B0DFC7_LACBS</name>
<dbReference type="Pfam" id="PF00012">
    <property type="entry name" value="HSP70"/>
    <property type="match status" value="1"/>
</dbReference>
<organism evidence="4">
    <name type="scientific">Laccaria bicolor (strain S238N-H82 / ATCC MYA-4686)</name>
    <name type="common">Bicoloured deceiver</name>
    <name type="synonym">Laccaria laccata var. bicolor</name>
    <dbReference type="NCBI Taxonomy" id="486041"/>
    <lineage>
        <taxon>Eukaryota</taxon>
        <taxon>Fungi</taxon>
        <taxon>Dikarya</taxon>
        <taxon>Basidiomycota</taxon>
        <taxon>Agaricomycotina</taxon>
        <taxon>Agaricomycetes</taxon>
        <taxon>Agaricomycetidae</taxon>
        <taxon>Agaricales</taxon>
        <taxon>Agaricineae</taxon>
        <taxon>Hydnangiaceae</taxon>
        <taxon>Laccaria</taxon>
    </lineage>
</organism>
<protein>
    <submittedName>
        <fullName evidence="3">Predicted protein</fullName>
    </submittedName>
</protein>
<evidence type="ECO:0000256" key="2">
    <source>
        <dbReference type="ARBA" id="ARBA00022840"/>
    </source>
</evidence>
<dbReference type="EMBL" id="DS547107">
    <property type="protein sequence ID" value="EDR06681.1"/>
    <property type="molecule type" value="Genomic_DNA"/>
</dbReference>
<dbReference type="RefSeq" id="XP_001882528.1">
    <property type="nucleotide sequence ID" value="XM_001882493.1"/>
</dbReference>
<dbReference type="OrthoDB" id="3037355at2759"/>
<dbReference type="InParanoid" id="B0DFC7"/>
<evidence type="ECO:0000256" key="1">
    <source>
        <dbReference type="ARBA" id="ARBA00022741"/>
    </source>
</evidence>
<dbReference type="InterPro" id="IPR029047">
    <property type="entry name" value="HSP70_peptide-bd_sf"/>
</dbReference>
<evidence type="ECO:0000313" key="4">
    <source>
        <dbReference type="Proteomes" id="UP000001194"/>
    </source>
</evidence>
<dbReference type="AlphaFoldDB" id="B0DFC7"/>
<dbReference type="Gene3D" id="2.60.34.10">
    <property type="entry name" value="Substrate Binding Domain Of DNAk, Chain A, domain 1"/>
    <property type="match status" value="1"/>
</dbReference>
<dbReference type="Proteomes" id="UP000001194">
    <property type="component" value="Unassembled WGS sequence"/>
</dbReference>
<dbReference type="GO" id="GO:0005524">
    <property type="term" value="F:ATP binding"/>
    <property type="evidence" value="ECO:0007669"/>
    <property type="project" value="UniProtKB-KW"/>
</dbReference>
<proteinExistence type="predicted"/>
<dbReference type="GO" id="GO:0140662">
    <property type="term" value="F:ATP-dependent protein folding chaperone"/>
    <property type="evidence" value="ECO:0007669"/>
    <property type="project" value="InterPro"/>
</dbReference>
<accession>B0DFC7</accession>
<gene>
    <name evidence="3" type="ORF">LACBIDRAFT_328585</name>
</gene>
<keyword evidence="4" id="KW-1185">Reference proteome</keyword>
<dbReference type="HOGENOM" id="CLU_1129212_0_0_1"/>
<dbReference type="STRING" id="486041.B0DFC7"/>
<sequence>MRIRRSVVPPIQDTSIEEAIIRVAVFVCEPPLHRIVLNNPPPSLAQLVHTVLSENYPEIPVIAASASDVSQALAKYQYLKSCLQGKSRRLASGFIIPLPICIASPASVAMPLGDRPGLVACPKERIFTSSVDNQATATVRLLLGDNPLAKDNLKRGVVILEGLKPMPKGVALIKVSVDMPTLDGFLDMITMMVEQLADDEETAPPLVSKMFIFPHFFREVGMVEERYSYDPELEHEYDEAQPELPP</sequence>
<dbReference type="GeneID" id="6078131"/>
<reference evidence="3 4" key="1">
    <citation type="journal article" date="2008" name="Nature">
        <title>The genome of Laccaria bicolor provides insights into mycorrhizal symbiosis.</title>
        <authorList>
            <person name="Martin F."/>
            <person name="Aerts A."/>
            <person name="Ahren D."/>
            <person name="Brun A."/>
            <person name="Danchin E.G.J."/>
            <person name="Duchaussoy F."/>
            <person name="Gibon J."/>
            <person name="Kohler A."/>
            <person name="Lindquist E."/>
            <person name="Pereda V."/>
            <person name="Salamov A."/>
            <person name="Shapiro H.J."/>
            <person name="Wuyts J."/>
            <person name="Blaudez D."/>
            <person name="Buee M."/>
            <person name="Brokstein P."/>
            <person name="Canbaeck B."/>
            <person name="Cohen D."/>
            <person name="Courty P.E."/>
            <person name="Coutinho P.M."/>
            <person name="Delaruelle C."/>
            <person name="Detter J.C."/>
            <person name="Deveau A."/>
            <person name="DiFazio S."/>
            <person name="Duplessis S."/>
            <person name="Fraissinet-Tachet L."/>
            <person name="Lucic E."/>
            <person name="Frey-Klett P."/>
            <person name="Fourrey C."/>
            <person name="Feussner I."/>
            <person name="Gay G."/>
            <person name="Grimwood J."/>
            <person name="Hoegger P.J."/>
            <person name="Jain P."/>
            <person name="Kilaru S."/>
            <person name="Labbe J."/>
            <person name="Lin Y.C."/>
            <person name="Legue V."/>
            <person name="Le Tacon F."/>
            <person name="Marmeisse R."/>
            <person name="Melayah D."/>
            <person name="Montanini B."/>
            <person name="Muratet M."/>
            <person name="Nehls U."/>
            <person name="Niculita-Hirzel H."/>
            <person name="Oudot-Le Secq M.P."/>
            <person name="Peter M."/>
            <person name="Quesneville H."/>
            <person name="Rajashekar B."/>
            <person name="Reich M."/>
            <person name="Rouhier N."/>
            <person name="Schmutz J."/>
            <person name="Yin T."/>
            <person name="Chalot M."/>
            <person name="Henrissat B."/>
            <person name="Kuees U."/>
            <person name="Lucas S."/>
            <person name="Van de Peer Y."/>
            <person name="Podila G.K."/>
            <person name="Polle A."/>
            <person name="Pukkila P.J."/>
            <person name="Richardson P.M."/>
            <person name="Rouze P."/>
            <person name="Sanders I.R."/>
            <person name="Stajich J.E."/>
            <person name="Tunlid A."/>
            <person name="Tuskan G."/>
            <person name="Grigoriev I.V."/>
        </authorList>
    </citation>
    <scope>NUCLEOTIDE SEQUENCE [LARGE SCALE GENOMIC DNA]</scope>
    <source>
        <strain evidence="4">S238N-H82 / ATCC MYA-4686</strain>
    </source>
</reference>
<dbReference type="SUPFAM" id="SSF100920">
    <property type="entry name" value="Heat shock protein 70kD (HSP70), peptide-binding domain"/>
    <property type="match status" value="1"/>
</dbReference>
<keyword evidence="1" id="KW-0547">Nucleotide-binding</keyword>
<dbReference type="KEGG" id="lbc:LACBIDRAFT_328585"/>
<keyword evidence="2" id="KW-0067">ATP-binding</keyword>
<dbReference type="InterPro" id="IPR013126">
    <property type="entry name" value="Hsp_70_fam"/>
</dbReference>